<proteinExistence type="predicted"/>
<feature type="compositionally biased region" description="Polar residues" evidence="1">
    <location>
        <begin position="579"/>
        <end position="592"/>
    </location>
</feature>
<feature type="region of interest" description="Disordered" evidence="1">
    <location>
        <begin position="544"/>
        <end position="599"/>
    </location>
</feature>
<evidence type="ECO:0000313" key="2">
    <source>
        <dbReference type="EMBL" id="RAR08046.1"/>
    </source>
</evidence>
<comment type="caution">
    <text evidence="2">The sequence shown here is derived from an EMBL/GenBank/DDBJ whole genome shotgun (WGS) entry which is preliminary data.</text>
</comment>
<protein>
    <submittedName>
        <fullName evidence="2">Ipa protein</fullName>
    </submittedName>
</protein>
<dbReference type="PANTHER" id="PTHR40788">
    <property type="entry name" value="CLR5 DOMAIN-CONTAINING PROTEIN-RELATED"/>
    <property type="match status" value="1"/>
</dbReference>
<feature type="compositionally biased region" description="Polar residues" evidence="1">
    <location>
        <begin position="560"/>
        <end position="570"/>
    </location>
</feature>
<accession>A0A364N061</accession>
<keyword evidence="3" id="KW-1185">Reference proteome</keyword>
<dbReference type="Proteomes" id="UP000249619">
    <property type="component" value="Unassembled WGS sequence"/>
</dbReference>
<evidence type="ECO:0000256" key="1">
    <source>
        <dbReference type="SAM" id="MobiDB-lite"/>
    </source>
</evidence>
<reference evidence="3" key="1">
    <citation type="submission" date="2018-05" db="EMBL/GenBank/DDBJ databases">
        <title>Draft genome sequence of Stemphylium lycopersici strain CIDEFI 213.</title>
        <authorList>
            <person name="Medina R."/>
            <person name="Franco M.E.E."/>
            <person name="Lucentini C.G."/>
            <person name="Saparrat M.C.N."/>
            <person name="Balatti P.A."/>
        </authorList>
    </citation>
    <scope>NUCLEOTIDE SEQUENCE [LARGE SCALE GENOMIC DNA]</scope>
    <source>
        <strain evidence="3">CIDEFI 213</strain>
    </source>
</reference>
<sequence>MNETIKELHRDLANKYRQHGPRIEEMWHSLSQEQRKKIMEAGSRDGAVLKHAEDTSLENVYKFIPEWNLRDITTPSSDFFLDMLKHRATSPLQAQYTTGFNGRPGDHAHIVDMMKRKNLKLQNASQYKDCYTLFLTEDGHGESVKIMAEKREEVLGNMKAAIQAGMIVPQATGDLILMRQMNLLQLLNIAIEDILDTASTTRAQKKRPKKSTDEATAALAKLSVHSPPKKLDLLDVLKMAQDQITSREDLVNLISTEPTVLAHEVNFCFFSRPELVADEKGRMLPVHTDKYISGSVFDSVHGAVKTAATWNYIGRLLELLSESSDKQYRAIILKELSNTCHVEYLRSQTCFKRSVAVGMGGNKWFKRMSTNDVARLSLKRNPEALTVENPQLHYMLRLCQDEINWSAAAQWLQKLEDLHRAHPLEQNNLSEREYDTLGDMAIIVTFIQSLSSVAQLPAPNHKKSQPFVPESTALDRELGSLKHGLDLVDYAIPIDNLLEPGMAQSALETLDQYIVEKMGTKLGFLYQDLVESCMSGVQGQYEQQKAKASKPQAEYKTPTAPETSSSNIQQRKQKEKSRPTGSSIYEITPQATTDDEPVQSKDTFKVKASTAEVFLSLFSRSSAARSPVRWEMFVAAMVDLGFSIDPKVGSIYTFVPPETVSERRDITLHRPHQASIEGRLLLIYSRRLKKAYGWDRSTFVTE</sequence>
<dbReference type="STRING" id="183478.A0A364N061"/>
<name>A0A364N061_STELY</name>
<dbReference type="AlphaFoldDB" id="A0A364N061"/>
<organism evidence="2 3">
    <name type="scientific">Stemphylium lycopersici</name>
    <name type="common">Tomato gray leaf spot disease fungus</name>
    <name type="synonym">Thyrospora lycopersici</name>
    <dbReference type="NCBI Taxonomy" id="183478"/>
    <lineage>
        <taxon>Eukaryota</taxon>
        <taxon>Fungi</taxon>
        <taxon>Dikarya</taxon>
        <taxon>Ascomycota</taxon>
        <taxon>Pezizomycotina</taxon>
        <taxon>Dothideomycetes</taxon>
        <taxon>Pleosporomycetidae</taxon>
        <taxon>Pleosporales</taxon>
        <taxon>Pleosporineae</taxon>
        <taxon>Pleosporaceae</taxon>
        <taxon>Stemphylium</taxon>
    </lineage>
</organism>
<dbReference type="PANTHER" id="PTHR40788:SF1">
    <property type="entry name" value="IPA PROTEIN"/>
    <property type="match status" value="1"/>
</dbReference>
<dbReference type="EMBL" id="QGDH01000091">
    <property type="protein sequence ID" value="RAR08046.1"/>
    <property type="molecule type" value="Genomic_DNA"/>
</dbReference>
<gene>
    <name evidence="2" type="ORF">DDE83_006146</name>
</gene>
<evidence type="ECO:0000313" key="3">
    <source>
        <dbReference type="Proteomes" id="UP000249619"/>
    </source>
</evidence>